<dbReference type="InterPro" id="IPR051317">
    <property type="entry name" value="Gfo/Idh/MocA_oxidoreduct"/>
</dbReference>
<dbReference type="GO" id="GO:0000166">
    <property type="term" value="F:nucleotide binding"/>
    <property type="evidence" value="ECO:0007669"/>
    <property type="project" value="InterPro"/>
</dbReference>
<dbReference type="Gene3D" id="3.40.50.720">
    <property type="entry name" value="NAD(P)-binding Rossmann-like Domain"/>
    <property type="match status" value="1"/>
</dbReference>
<sequence>MAPIRVGIIGLSSVTSNVPAMGDGWAASVSSAQAAIQRHKLPPTTRAYGDPADLAKDSDVDLVVCCVRVPHHYALSMPSLKAGKDVFVEWPLAANLQQAEEMLATAKQSGSKTIVGLQARTDPFIRKTKELIESKAIGDLLSSNLYFDMGFPGDAEPPNTDYQSKKVNGASVFNILFAHAADPAFYALGGLEDVSALLTTRWSETKVTNAGGSFNRMMKRETPDHIMMHGTLLNNSAPISIEVRNGEAFKDTPNLTWRIFGTKGEIRLTANMAMNLSLGGKLELFDREKDVVEVIDVEWADAVKDLPPFSKNIGMLYELFATGGTPEQGAVSFEEAVGMQRIIDAMERSSEGGKKERIAR</sequence>
<evidence type="ECO:0008006" key="5">
    <source>
        <dbReference type="Google" id="ProtNLM"/>
    </source>
</evidence>
<comment type="caution">
    <text evidence="3">The sequence shown here is derived from an EMBL/GenBank/DDBJ whole genome shotgun (WGS) entry which is preliminary data.</text>
</comment>
<evidence type="ECO:0000313" key="3">
    <source>
        <dbReference type="EMBL" id="KAJ4378124.1"/>
    </source>
</evidence>
<dbReference type="InterPro" id="IPR000683">
    <property type="entry name" value="Gfo/Idh/MocA-like_OxRdtase_N"/>
</dbReference>
<dbReference type="OrthoDB" id="64915at2759"/>
<dbReference type="SUPFAM" id="SSF51735">
    <property type="entry name" value="NAD(P)-binding Rossmann-fold domains"/>
    <property type="match status" value="1"/>
</dbReference>
<dbReference type="InterPro" id="IPR055080">
    <property type="entry name" value="Gal80p-like_C"/>
</dbReference>
<accession>A0A9W8YIA0</accession>
<dbReference type="EMBL" id="JAPEUY010000001">
    <property type="protein sequence ID" value="KAJ4378124.1"/>
    <property type="molecule type" value="Genomic_DNA"/>
</dbReference>
<dbReference type="SUPFAM" id="SSF55347">
    <property type="entry name" value="Glyceraldehyde-3-phosphate dehydrogenase-like, C-terminal domain"/>
    <property type="match status" value="1"/>
</dbReference>
<evidence type="ECO:0000313" key="4">
    <source>
        <dbReference type="Proteomes" id="UP001140560"/>
    </source>
</evidence>
<dbReference type="InterPro" id="IPR036291">
    <property type="entry name" value="NAD(P)-bd_dom_sf"/>
</dbReference>
<proteinExistence type="predicted"/>
<dbReference type="Proteomes" id="UP001140560">
    <property type="component" value="Unassembled WGS sequence"/>
</dbReference>
<feature type="domain" description="Gfo/Idh/MocA-like oxidoreductase N-terminal" evidence="1">
    <location>
        <begin position="26"/>
        <end position="116"/>
    </location>
</feature>
<dbReference type="Gene3D" id="3.30.360.10">
    <property type="entry name" value="Dihydrodipicolinate Reductase, domain 2"/>
    <property type="match status" value="1"/>
</dbReference>
<organism evidence="3 4">
    <name type="scientific">Neocucurbitaria cava</name>
    <dbReference type="NCBI Taxonomy" id="798079"/>
    <lineage>
        <taxon>Eukaryota</taxon>
        <taxon>Fungi</taxon>
        <taxon>Dikarya</taxon>
        <taxon>Ascomycota</taxon>
        <taxon>Pezizomycotina</taxon>
        <taxon>Dothideomycetes</taxon>
        <taxon>Pleosporomycetidae</taxon>
        <taxon>Pleosporales</taxon>
        <taxon>Pleosporineae</taxon>
        <taxon>Cucurbitariaceae</taxon>
        <taxon>Neocucurbitaria</taxon>
    </lineage>
</organism>
<protein>
    <recommendedName>
        <fullName evidence="5">Oxidoreductase</fullName>
    </recommendedName>
</protein>
<keyword evidence="4" id="KW-1185">Reference proteome</keyword>
<reference evidence="3" key="1">
    <citation type="submission" date="2022-10" db="EMBL/GenBank/DDBJ databases">
        <title>Tapping the CABI collections for fungal endophytes: first genome assemblies for Collariella, Neodidymelliopsis, Ascochyta clinopodiicola, Didymella pomorum, Didymosphaeria variabile, Neocosmospora piperis and Neocucurbitaria cava.</title>
        <authorList>
            <person name="Hill R."/>
        </authorList>
    </citation>
    <scope>NUCLEOTIDE SEQUENCE</scope>
    <source>
        <strain evidence="3">IMI 356814</strain>
    </source>
</reference>
<dbReference type="Pfam" id="PF22685">
    <property type="entry name" value="Gal80p_C-like"/>
    <property type="match status" value="1"/>
</dbReference>
<dbReference type="AlphaFoldDB" id="A0A9W8YIA0"/>
<dbReference type="Pfam" id="PF01408">
    <property type="entry name" value="GFO_IDH_MocA"/>
    <property type="match status" value="1"/>
</dbReference>
<evidence type="ECO:0000259" key="1">
    <source>
        <dbReference type="Pfam" id="PF01408"/>
    </source>
</evidence>
<name>A0A9W8YIA0_9PLEO</name>
<evidence type="ECO:0000259" key="2">
    <source>
        <dbReference type="Pfam" id="PF22685"/>
    </source>
</evidence>
<feature type="domain" description="Gal80p-like C-terminal" evidence="2">
    <location>
        <begin position="123"/>
        <end position="269"/>
    </location>
</feature>
<gene>
    <name evidence="3" type="ORF">N0V83_000957</name>
</gene>
<dbReference type="PANTHER" id="PTHR43708:SF1">
    <property type="entry name" value="GALACTOSE_LACTOSE METABOLISM REGULATORY PROTEIN GAL80"/>
    <property type="match status" value="1"/>
</dbReference>
<dbReference type="PANTHER" id="PTHR43708">
    <property type="entry name" value="CONSERVED EXPRESSED OXIDOREDUCTASE (EUROFUNG)"/>
    <property type="match status" value="1"/>
</dbReference>